<sequence>MVTMNGNDRHWCSGGAPGKDTIAPEIPGGLPHAVACDGSQPGFDGRMPVLPAWAAAVIASDPPALVNRMVRRWISRQAFDAERFSSPGE</sequence>
<dbReference type="RefSeq" id="WP_334478552.1">
    <property type="nucleotide sequence ID" value="NZ_JAZHRV010000001.1"/>
</dbReference>
<protein>
    <submittedName>
        <fullName evidence="2">Uncharacterized protein</fullName>
    </submittedName>
</protein>
<comment type="caution">
    <text evidence="2">The sequence shown here is derived from an EMBL/GenBank/DDBJ whole genome shotgun (WGS) entry which is preliminary data.</text>
</comment>
<dbReference type="EMBL" id="JAZHRV010000001">
    <property type="protein sequence ID" value="MEH2553961.1"/>
    <property type="molecule type" value="Genomic_DNA"/>
</dbReference>
<dbReference type="Proteomes" id="UP001364224">
    <property type="component" value="Unassembled WGS sequence"/>
</dbReference>
<organism evidence="2 3">
    <name type="scientific">Bradyrhizobium algeriense</name>
    <dbReference type="NCBI Taxonomy" id="634784"/>
    <lineage>
        <taxon>Bacteria</taxon>
        <taxon>Pseudomonadati</taxon>
        <taxon>Pseudomonadota</taxon>
        <taxon>Alphaproteobacteria</taxon>
        <taxon>Hyphomicrobiales</taxon>
        <taxon>Nitrobacteraceae</taxon>
        <taxon>Bradyrhizobium</taxon>
    </lineage>
</organism>
<reference evidence="2 3" key="1">
    <citation type="submission" date="2024-02" db="EMBL/GenBank/DDBJ databases">
        <title>Adaptive strategies in a cosmopolitan and abundant soil bacterium.</title>
        <authorList>
            <person name="Carini P."/>
        </authorList>
    </citation>
    <scope>NUCLEOTIDE SEQUENCE [LARGE SCALE GENOMIC DNA]</scope>
    <source>
        <strain evidence="2 3">AZCC 1608</strain>
    </source>
</reference>
<evidence type="ECO:0000313" key="3">
    <source>
        <dbReference type="Proteomes" id="UP001364224"/>
    </source>
</evidence>
<gene>
    <name evidence="2" type="ORF">V1286_001490</name>
</gene>
<keyword evidence="3" id="KW-1185">Reference proteome</keyword>
<proteinExistence type="predicted"/>
<name>A0ABU8B5Y9_9BRAD</name>
<evidence type="ECO:0000256" key="1">
    <source>
        <dbReference type="SAM" id="MobiDB-lite"/>
    </source>
</evidence>
<evidence type="ECO:0000313" key="2">
    <source>
        <dbReference type="EMBL" id="MEH2553961.1"/>
    </source>
</evidence>
<accession>A0ABU8B5Y9</accession>
<feature type="region of interest" description="Disordered" evidence="1">
    <location>
        <begin position="1"/>
        <end position="26"/>
    </location>
</feature>